<protein>
    <submittedName>
        <fullName evidence="1">Uncharacterized protein</fullName>
    </submittedName>
</protein>
<dbReference type="EMBL" id="JAMKPW020000044">
    <property type="protein sequence ID" value="KAK8192503.1"/>
    <property type="molecule type" value="Genomic_DNA"/>
</dbReference>
<reference evidence="1" key="1">
    <citation type="submission" date="2024-02" db="EMBL/GenBank/DDBJ databases">
        <title>Metagenome Assembled Genome of Zalaria obscura JY119.</title>
        <authorList>
            <person name="Vighnesh L."/>
            <person name="Jagadeeshwari U."/>
            <person name="Venkata Ramana C."/>
            <person name="Sasikala C."/>
        </authorList>
    </citation>
    <scope>NUCLEOTIDE SEQUENCE</scope>
    <source>
        <strain evidence="1">JY119</strain>
    </source>
</reference>
<organism evidence="1 2">
    <name type="scientific">Zalaria obscura</name>
    <dbReference type="NCBI Taxonomy" id="2024903"/>
    <lineage>
        <taxon>Eukaryota</taxon>
        <taxon>Fungi</taxon>
        <taxon>Dikarya</taxon>
        <taxon>Ascomycota</taxon>
        <taxon>Pezizomycotina</taxon>
        <taxon>Dothideomycetes</taxon>
        <taxon>Dothideomycetidae</taxon>
        <taxon>Dothideales</taxon>
        <taxon>Zalariaceae</taxon>
        <taxon>Zalaria</taxon>
    </lineage>
</organism>
<dbReference type="Proteomes" id="UP001320706">
    <property type="component" value="Unassembled WGS sequence"/>
</dbReference>
<name>A0ACC3S5X2_9PEZI</name>
<sequence length="297" mass="32623">MAPITGLSHLVNPLATPDQLANSSSQIDGVPGDLEDSVRFEGVKLIQAASVLLRLPQELAAEAIVIFTRFWVGSEGGSLIVNNAKDVASASLYLTAKPSAHPVSPRLLLTTFEYLDKARPLHSVTSRNSVQPEDCFLSEGSYHAARKVLIKTEAQILRTLGYQTHVALPFTLCINYLQALDAFKDQHAQALARRAFAHLNTALLSPQLLYLTYQPPALATAAIYLAAKEVEVKLPGDEWWEVFDLDREELGFLVVAMMSMAGFAEEEAVKWGKRKVPLTADEVQSEVEKRRLLDAGE</sequence>
<evidence type="ECO:0000313" key="1">
    <source>
        <dbReference type="EMBL" id="KAK8192503.1"/>
    </source>
</evidence>
<comment type="caution">
    <text evidence="1">The sequence shown here is derived from an EMBL/GenBank/DDBJ whole genome shotgun (WGS) entry which is preliminary data.</text>
</comment>
<proteinExistence type="predicted"/>
<accession>A0ACC3S5X2</accession>
<gene>
    <name evidence="1" type="ORF">M8818_007673</name>
</gene>
<keyword evidence="2" id="KW-1185">Reference proteome</keyword>
<evidence type="ECO:0000313" key="2">
    <source>
        <dbReference type="Proteomes" id="UP001320706"/>
    </source>
</evidence>